<comment type="similarity">
    <text evidence="1">Belongs to the ATP-dependent AMP-binding enzyme family.</text>
</comment>
<dbReference type="InterPro" id="IPR050237">
    <property type="entry name" value="ATP-dep_AMP-bd_enzyme"/>
</dbReference>
<reference evidence="6" key="1">
    <citation type="submission" date="2016-10" db="EMBL/GenBank/DDBJ databases">
        <authorList>
            <person name="Varghese N."/>
            <person name="Submissions S."/>
        </authorList>
    </citation>
    <scope>NUCLEOTIDE SEQUENCE [LARGE SCALE GENOMIC DNA]</scope>
    <source>
        <strain evidence="6">DUS833</strain>
    </source>
</reference>
<evidence type="ECO:0000259" key="4">
    <source>
        <dbReference type="Pfam" id="PF13193"/>
    </source>
</evidence>
<proteinExistence type="inferred from homology"/>
<dbReference type="InterPro" id="IPR025110">
    <property type="entry name" value="AMP-bd_C"/>
</dbReference>
<evidence type="ECO:0000256" key="1">
    <source>
        <dbReference type="ARBA" id="ARBA00006432"/>
    </source>
</evidence>
<dbReference type="PROSITE" id="PS00455">
    <property type="entry name" value="AMP_BINDING"/>
    <property type="match status" value="1"/>
</dbReference>
<feature type="domain" description="AMP-dependent synthetase/ligase" evidence="3">
    <location>
        <begin position="7"/>
        <end position="368"/>
    </location>
</feature>
<dbReference type="EMBL" id="FNKX01000002">
    <property type="protein sequence ID" value="SDR44712.1"/>
    <property type="molecule type" value="Genomic_DNA"/>
</dbReference>
<accession>A0A1H1J427</accession>
<gene>
    <name evidence="5" type="ORF">SAMN05445850_4140</name>
</gene>
<protein>
    <submittedName>
        <fullName evidence="5">Acyl-CoA synthetase (AMP-forming)/AMP-acid ligase II</fullName>
    </submittedName>
</protein>
<evidence type="ECO:0000313" key="5">
    <source>
        <dbReference type="EMBL" id="SDR44712.1"/>
    </source>
</evidence>
<dbReference type="FunFam" id="3.30.300.30:FF:000008">
    <property type="entry name" value="2,3-dihydroxybenzoate-AMP ligase"/>
    <property type="match status" value="1"/>
</dbReference>
<dbReference type="STRING" id="157910.SAMN05445850_4140"/>
<dbReference type="InterPro" id="IPR000873">
    <property type="entry name" value="AMP-dep_synth/lig_dom"/>
</dbReference>
<dbReference type="SUPFAM" id="SSF56801">
    <property type="entry name" value="Acetyl-CoA synthetase-like"/>
    <property type="match status" value="1"/>
</dbReference>
<evidence type="ECO:0000313" key="6">
    <source>
        <dbReference type="Proteomes" id="UP000199365"/>
    </source>
</evidence>
<dbReference type="RefSeq" id="WP_090806444.1">
    <property type="nucleotide sequence ID" value="NZ_FNKX01000002.1"/>
</dbReference>
<name>A0A1H1J427_9BURK</name>
<dbReference type="Proteomes" id="UP000199365">
    <property type="component" value="Unassembled WGS sequence"/>
</dbReference>
<dbReference type="PANTHER" id="PTHR43767">
    <property type="entry name" value="LONG-CHAIN-FATTY-ACID--COA LIGASE"/>
    <property type="match status" value="1"/>
</dbReference>
<dbReference type="InterPro" id="IPR020845">
    <property type="entry name" value="AMP-binding_CS"/>
</dbReference>
<dbReference type="AlphaFoldDB" id="A0A1H1J427"/>
<dbReference type="InterPro" id="IPR042099">
    <property type="entry name" value="ANL_N_sf"/>
</dbReference>
<dbReference type="GO" id="GO:0016878">
    <property type="term" value="F:acid-thiol ligase activity"/>
    <property type="evidence" value="ECO:0007669"/>
    <property type="project" value="UniProtKB-ARBA"/>
</dbReference>
<evidence type="ECO:0000259" key="3">
    <source>
        <dbReference type="Pfam" id="PF00501"/>
    </source>
</evidence>
<dbReference type="Pfam" id="PF13193">
    <property type="entry name" value="AMP-binding_C"/>
    <property type="match status" value="1"/>
</dbReference>
<dbReference type="Gene3D" id="3.30.300.30">
    <property type="match status" value="1"/>
</dbReference>
<dbReference type="Gene3D" id="3.40.50.12780">
    <property type="entry name" value="N-terminal domain of ligase-like"/>
    <property type="match status" value="1"/>
</dbReference>
<sequence>MNIARWLQRTAAIFPKRLAVLHGDEPWLEYGQLAARVAALAGFLSEQCGVQPGARVAIYSANRPEYLEVLQAIYWAGAVSVPANCKLHPRELEYMLDDAGADVLFVSSELLSTLGEMQRGKRRCVVFGSDEYLHAVEVAPADLHHRQPDDLASLFYTSGTTGRPKGVMQTHRNLMAMTACYCIDVDDVSPEDAMVYAAPMSHGAGLYHYAYILRGARHVVPRSGGFEPEELAALAARVGPLTMFAAPTMVKRLVDHFRAVDADPAGFKTIIYGGGPMYVNDLQQALEVLGPRLVQIYGQGESPMTITALGRHHLSDRNHVHWLARAASVGVAQSLVEVDVVAGDGSSAPKGETGEVVVRGAPVMPGYWNNASATRDAIRNGWLYTGDTGSLDEDGFLTLKDRSKDLIISGGSNIYPREVEETLLAHPSVSEVSVVGQRDDEWGEVPVAFVVLHAGRQTTRDELDEWCVQHIARFKRPKHYRFTNELPKNSYGKVLKTELRARLGQ</sequence>
<evidence type="ECO:0000256" key="2">
    <source>
        <dbReference type="ARBA" id="ARBA00022598"/>
    </source>
</evidence>
<dbReference type="PANTHER" id="PTHR43767:SF1">
    <property type="entry name" value="NONRIBOSOMAL PEPTIDE SYNTHASE PES1 (EUROFUNG)-RELATED"/>
    <property type="match status" value="1"/>
</dbReference>
<dbReference type="Pfam" id="PF00501">
    <property type="entry name" value="AMP-binding"/>
    <property type="match status" value="1"/>
</dbReference>
<dbReference type="InterPro" id="IPR045851">
    <property type="entry name" value="AMP-bd_C_sf"/>
</dbReference>
<keyword evidence="6" id="KW-1185">Reference proteome</keyword>
<feature type="domain" description="AMP-binding enzyme C-terminal" evidence="4">
    <location>
        <begin position="418"/>
        <end position="493"/>
    </location>
</feature>
<keyword evidence="2 5" id="KW-0436">Ligase</keyword>
<organism evidence="5 6">
    <name type="scientific">Paraburkholderia tuberum</name>
    <dbReference type="NCBI Taxonomy" id="157910"/>
    <lineage>
        <taxon>Bacteria</taxon>
        <taxon>Pseudomonadati</taxon>
        <taxon>Pseudomonadota</taxon>
        <taxon>Betaproteobacteria</taxon>
        <taxon>Burkholderiales</taxon>
        <taxon>Burkholderiaceae</taxon>
        <taxon>Paraburkholderia</taxon>
    </lineage>
</organism>